<dbReference type="SUPFAM" id="SSF56112">
    <property type="entry name" value="Protein kinase-like (PK-like)"/>
    <property type="match status" value="1"/>
</dbReference>
<name>W4GNK8_APHAT</name>
<keyword evidence="2" id="KW-1133">Transmembrane helix</keyword>
<dbReference type="PROSITE" id="PS50011">
    <property type="entry name" value="PROTEIN_KINASE_DOM"/>
    <property type="match status" value="1"/>
</dbReference>
<keyword evidence="2" id="KW-0812">Transmembrane</keyword>
<dbReference type="Gene3D" id="3.30.200.20">
    <property type="entry name" value="Phosphorylase Kinase, domain 1"/>
    <property type="match status" value="1"/>
</dbReference>
<evidence type="ECO:0000259" key="3">
    <source>
        <dbReference type="PROSITE" id="PS50011"/>
    </source>
</evidence>
<dbReference type="Gene3D" id="1.10.510.10">
    <property type="entry name" value="Transferase(Phosphotransferase) domain 1"/>
    <property type="match status" value="1"/>
</dbReference>
<feature type="transmembrane region" description="Helical" evidence="2">
    <location>
        <begin position="291"/>
        <end position="311"/>
    </location>
</feature>
<feature type="non-terminal residue" evidence="4">
    <location>
        <position position="1"/>
    </location>
</feature>
<accession>W4GNK8</accession>
<dbReference type="GO" id="GO:0004674">
    <property type="term" value="F:protein serine/threonine kinase activity"/>
    <property type="evidence" value="ECO:0007669"/>
    <property type="project" value="TreeGrafter"/>
</dbReference>
<evidence type="ECO:0000256" key="2">
    <source>
        <dbReference type="SAM" id="Phobius"/>
    </source>
</evidence>
<dbReference type="VEuPathDB" id="FungiDB:H257_06386"/>
<keyword evidence="2" id="KW-0472">Membrane</keyword>
<dbReference type="STRING" id="112090.W4GNK8"/>
<keyword evidence="4" id="KW-0418">Kinase</keyword>
<proteinExistence type="predicted"/>
<sequence length="655" mass="71533">VHLDILTMLKWSESSDYVRRYRALESDGAAAPSTWSMYPSALPRAATSRLTMYNLTITDLSSFAVQALAWDAGLVAINRSGVFAWTQVYVKRQSDSMADIAATFDSFVTSPSQTTRECIGGPNGKFLRQERTDYSTFSAKVTQCAVELVSDVPDGASAMFAQDALSSTAVPVLLLRRHVGPNINETNMAIHTSPNFGRWPWGECPSPSQPSGLIIPCDFDLKGVYLPVPSPAMNVWLNGISTLKQSMASTTTHTPSSSIANTPSTLSPTPATRPIEDSNATNRSAATLTPVVAYIGGALGLLALILLLWCCRRRHRRAHPPPLYFEPFVELHATPKGLHAPPRPSSARPAYSFRCAPPSAHPFPALDASNLVLHLNPSKRLDFDTIERVEVLACASLTSIYFGYYCDRPVAIKGFATSKLHEINQRHLDAFTDQIRLMASFNHPNIVALVGFAWHNHPQSLVAVTEFVSQGNLLEFLVAHPGLEWTNKARLALHVARALQYLHVMLCPSVIHRDLTTKHVLISWPYAKLSGFSVSRHTHEEDSADTMTAGVGSGMYMAPEVLCESGHYSVAADMYSFGCVLVELDTQTPLFATANSTSVLLELLNGTRKPQVSSDCPDPIRDLAVQCLEADPSLRPSAFDVARALEAFTTSIQQP</sequence>
<reference evidence="4" key="1">
    <citation type="submission" date="2013-12" db="EMBL/GenBank/DDBJ databases">
        <title>The Genome Sequence of Aphanomyces astaci APO3.</title>
        <authorList>
            <consortium name="The Broad Institute Genomics Platform"/>
            <person name="Russ C."/>
            <person name="Tyler B."/>
            <person name="van West P."/>
            <person name="Dieguez-Uribeondo J."/>
            <person name="Young S.K."/>
            <person name="Zeng Q."/>
            <person name="Gargeya S."/>
            <person name="Fitzgerald M."/>
            <person name="Abouelleil A."/>
            <person name="Alvarado L."/>
            <person name="Chapman S.B."/>
            <person name="Gainer-Dewar J."/>
            <person name="Goldberg J."/>
            <person name="Griggs A."/>
            <person name="Gujja S."/>
            <person name="Hansen M."/>
            <person name="Howarth C."/>
            <person name="Imamovic A."/>
            <person name="Ireland A."/>
            <person name="Larimer J."/>
            <person name="McCowan C."/>
            <person name="Murphy C."/>
            <person name="Pearson M."/>
            <person name="Poon T.W."/>
            <person name="Priest M."/>
            <person name="Roberts A."/>
            <person name="Saif S."/>
            <person name="Shea T."/>
            <person name="Sykes S."/>
            <person name="Wortman J."/>
            <person name="Nusbaum C."/>
            <person name="Birren B."/>
        </authorList>
    </citation>
    <scope>NUCLEOTIDE SEQUENCE [LARGE SCALE GENOMIC DNA]</scope>
    <source>
        <strain evidence="4">APO3</strain>
    </source>
</reference>
<dbReference type="AlphaFoldDB" id="W4GNK8"/>
<feature type="domain" description="Protein kinase" evidence="3">
    <location>
        <begin position="386"/>
        <end position="649"/>
    </location>
</feature>
<organism evidence="4">
    <name type="scientific">Aphanomyces astaci</name>
    <name type="common">Crayfish plague agent</name>
    <dbReference type="NCBI Taxonomy" id="112090"/>
    <lineage>
        <taxon>Eukaryota</taxon>
        <taxon>Sar</taxon>
        <taxon>Stramenopiles</taxon>
        <taxon>Oomycota</taxon>
        <taxon>Saprolegniomycetes</taxon>
        <taxon>Saprolegniales</taxon>
        <taxon>Verrucalvaceae</taxon>
        <taxon>Aphanomyces</taxon>
    </lineage>
</organism>
<dbReference type="InterPro" id="IPR000719">
    <property type="entry name" value="Prot_kinase_dom"/>
</dbReference>
<feature type="region of interest" description="Disordered" evidence="1">
    <location>
        <begin position="249"/>
        <end position="278"/>
    </location>
</feature>
<evidence type="ECO:0000313" key="4">
    <source>
        <dbReference type="EMBL" id="ETV80941.1"/>
    </source>
</evidence>
<dbReference type="OrthoDB" id="63524at2759"/>
<dbReference type="InterPro" id="IPR011009">
    <property type="entry name" value="Kinase-like_dom_sf"/>
</dbReference>
<dbReference type="Pfam" id="PF07714">
    <property type="entry name" value="PK_Tyr_Ser-Thr"/>
    <property type="match status" value="1"/>
</dbReference>
<dbReference type="PRINTS" id="PR00109">
    <property type="entry name" value="TYRKINASE"/>
</dbReference>
<dbReference type="PANTHER" id="PTHR44329">
    <property type="entry name" value="SERINE/THREONINE-PROTEIN KINASE TNNI3K-RELATED"/>
    <property type="match status" value="1"/>
</dbReference>
<protein>
    <submittedName>
        <fullName evidence="4">TKL protein kinase</fullName>
    </submittedName>
</protein>
<dbReference type="RefSeq" id="XP_009829888.1">
    <property type="nucleotide sequence ID" value="XM_009831586.1"/>
</dbReference>
<dbReference type="GeneID" id="20808382"/>
<evidence type="ECO:0000256" key="1">
    <source>
        <dbReference type="SAM" id="MobiDB-lite"/>
    </source>
</evidence>
<keyword evidence="4" id="KW-0808">Transferase</keyword>
<feature type="compositionally biased region" description="Polar residues" evidence="1">
    <location>
        <begin position="249"/>
        <end position="270"/>
    </location>
</feature>
<gene>
    <name evidence="4" type="ORF">H257_06386</name>
</gene>
<dbReference type="InterPro" id="IPR001245">
    <property type="entry name" value="Ser-Thr/Tyr_kinase_cat_dom"/>
</dbReference>
<dbReference type="GO" id="GO:0005524">
    <property type="term" value="F:ATP binding"/>
    <property type="evidence" value="ECO:0007669"/>
    <property type="project" value="InterPro"/>
</dbReference>
<dbReference type="InterPro" id="IPR051681">
    <property type="entry name" value="Ser/Thr_Kinases-Pseudokinases"/>
</dbReference>
<dbReference type="PANTHER" id="PTHR44329:SF214">
    <property type="entry name" value="PROTEIN KINASE DOMAIN-CONTAINING PROTEIN"/>
    <property type="match status" value="1"/>
</dbReference>
<dbReference type="EMBL" id="KI913125">
    <property type="protein sequence ID" value="ETV80941.1"/>
    <property type="molecule type" value="Genomic_DNA"/>
</dbReference>